<reference evidence="4" key="1">
    <citation type="submission" date="2018-06" db="EMBL/GenBank/DDBJ databases">
        <authorList>
            <person name="Zhirakovskaya E."/>
        </authorList>
    </citation>
    <scope>NUCLEOTIDE SEQUENCE</scope>
</reference>
<dbReference type="Pfam" id="PF04412">
    <property type="entry name" value="AcnX"/>
    <property type="match status" value="1"/>
</dbReference>
<name>A0A3B0VC03_9ZZZZ</name>
<accession>A0A3B0VC03</accession>
<feature type="non-terminal residue" evidence="4">
    <location>
        <position position="223"/>
    </location>
</feature>
<keyword evidence="1" id="KW-0408">Iron</keyword>
<organism evidence="4">
    <name type="scientific">hydrothermal vent metagenome</name>
    <dbReference type="NCBI Taxonomy" id="652676"/>
    <lineage>
        <taxon>unclassified sequences</taxon>
        <taxon>metagenomes</taxon>
        <taxon>ecological metagenomes</taxon>
    </lineage>
</organism>
<protein>
    <recommendedName>
        <fullName evidence="3">Phosphomevalonate dehydratase large subunit-like domain-containing protein</fullName>
    </recommendedName>
</protein>
<dbReference type="GO" id="GO:0016829">
    <property type="term" value="F:lyase activity"/>
    <property type="evidence" value="ECO:0007669"/>
    <property type="project" value="UniProtKB-KW"/>
</dbReference>
<evidence type="ECO:0000256" key="1">
    <source>
        <dbReference type="ARBA" id="ARBA00023004"/>
    </source>
</evidence>
<sequence>MTQIKLNQEQQAMLTGGQGVAKQMGMRLLLDMAAVAGANELVPITTAHLSGVSPLTGGLGLRRFLARLAEDPQAKVSVPTTLNAAGCDDAQFEAMRIVAPNFREHHAEIVARYTQLGVQPTQSCIPYEWEGIVTEGEAAWAESNAICFGNSYTNLITNRESGLSALAAALTGYTPKYGLMLAENRRPNLEVVVTIALDDPADFSILGDWIGKQRQPDWQMPYG</sequence>
<feature type="domain" description="Phosphomevalonate dehydratase large subunit-like" evidence="3">
    <location>
        <begin position="4"/>
        <end position="215"/>
    </location>
</feature>
<dbReference type="EMBL" id="UOEU01000701">
    <property type="protein sequence ID" value="VAW38240.1"/>
    <property type="molecule type" value="Genomic_DNA"/>
</dbReference>
<dbReference type="PANTHER" id="PTHR36577">
    <property type="entry name" value="DUF521 DOMAIN PROTEIN (AFU_ORTHOLOGUE AFUA_6G00490)"/>
    <property type="match status" value="1"/>
</dbReference>
<dbReference type="PANTHER" id="PTHR36577:SF3">
    <property type="entry name" value="DUF521 DOMAIN PROTEIN (AFU_ORTHOLOGUE AFUA_6G00490)"/>
    <property type="match status" value="1"/>
</dbReference>
<evidence type="ECO:0000259" key="3">
    <source>
        <dbReference type="Pfam" id="PF04412"/>
    </source>
</evidence>
<keyword evidence="2" id="KW-0456">Lyase</keyword>
<evidence type="ECO:0000313" key="4">
    <source>
        <dbReference type="EMBL" id="VAW38240.1"/>
    </source>
</evidence>
<dbReference type="AlphaFoldDB" id="A0A3B0VC03"/>
<evidence type="ECO:0000256" key="2">
    <source>
        <dbReference type="ARBA" id="ARBA00023239"/>
    </source>
</evidence>
<dbReference type="InterPro" id="IPR007506">
    <property type="entry name" value="PMDh-L-like_dom"/>
</dbReference>
<gene>
    <name evidence="4" type="ORF">MNBD_CHLOROFLEXI01-2027</name>
</gene>
<proteinExistence type="predicted"/>